<name>A0A0G2E3S8_PHACM</name>
<dbReference type="Proteomes" id="UP000053317">
    <property type="component" value="Unassembled WGS sequence"/>
</dbReference>
<evidence type="ECO:0000313" key="3">
    <source>
        <dbReference type="Proteomes" id="UP000053317"/>
    </source>
</evidence>
<dbReference type="OrthoDB" id="10018600at2759"/>
<comment type="caution">
    <text evidence="2">The sequence shown here is derived from an EMBL/GenBank/DDBJ whole genome shotgun (WGS) entry which is preliminary data.</text>
</comment>
<dbReference type="AlphaFoldDB" id="A0A0G2E3S8"/>
<proteinExistence type="predicted"/>
<keyword evidence="3" id="KW-1185">Reference proteome</keyword>
<organism evidence="2 3">
    <name type="scientific">Phaeomoniella chlamydospora</name>
    <name type="common">Phaeoacremonium chlamydosporum</name>
    <dbReference type="NCBI Taxonomy" id="158046"/>
    <lineage>
        <taxon>Eukaryota</taxon>
        <taxon>Fungi</taxon>
        <taxon>Dikarya</taxon>
        <taxon>Ascomycota</taxon>
        <taxon>Pezizomycotina</taxon>
        <taxon>Eurotiomycetes</taxon>
        <taxon>Chaetothyriomycetidae</taxon>
        <taxon>Phaeomoniellales</taxon>
        <taxon>Phaeomoniellaceae</taxon>
        <taxon>Phaeomoniella</taxon>
    </lineage>
</organism>
<dbReference type="InterPro" id="IPR012332">
    <property type="entry name" value="Autotransporter_pectin_lyase_C"/>
</dbReference>
<reference evidence="2 3" key="2">
    <citation type="submission" date="2015-05" db="EMBL/GenBank/DDBJ databases">
        <authorList>
            <person name="Morales-Cruz A."/>
            <person name="Amrine K.C."/>
            <person name="Cantu D."/>
        </authorList>
    </citation>
    <scope>NUCLEOTIDE SEQUENCE [LARGE SCALE GENOMIC DNA]</scope>
    <source>
        <strain evidence="2">UCRPC4</strain>
    </source>
</reference>
<evidence type="ECO:0000313" key="2">
    <source>
        <dbReference type="EMBL" id="KKY17722.1"/>
    </source>
</evidence>
<evidence type="ECO:0000256" key="1">
    <source>
        <dbReference type="SAM" id="SignalP"/>
    </source>
</evidence>
<sequence>MLRSNILALTLFVIVSFVASQTTDIESAYVVSGTNESSVSGIFTAFGNNESAILVENAGTFLCTGCTVIKTGNTSNTTDGSFSDLNAAVSVQINGTLTMRHSTIYTDGIAATGAKVYEDGSSAYLYDLVVAVTAEFALGIYQAGGYIYAEGVTVTTNGKYSGCFSTDEGGGIMEIYNSEAYTLAEDSVLVYSTGNITATGIIGQTHLSPAGVIDGTNYITLVNPTISVGPVEHGVFQIFNSGDSASGTANVWVTGGSIDETRGVAPFLLTANAIFEVQFTEVEIALKTSTFVNLSANYKWGTTGSNGGTASVNLTRQSIEGNVYVDEISSATLLLADYSNLTGSINSAKTGGSVYLEIDETSVWTVTDNSYVTGLGISVSNNTSSSGTTSDLSHLIVTTGNYTVYYTGNSTGNTWLNGKTYTLTGGGSLTSLA</sequence>
<dbReference type="EMBL" id="LCWF01000137">
    <property type="protein sequence ID" value="KKY17722.1"/>
    <property type="molecule type" value="Genomic_DNA"/>
</dbReference>
<accession>A0A0G2E3S8</accession>
<gene>
    <name evidence="2" type="ORF">UCRPC4_g05355</name>
</gene>
<dbReference type="Gene3D" id="2.160.20.20">
    <property type="match status" value="1"/>
</dbReference>
<keyword evidence="1" id="KW-0732">Signal</keyword>
<feature type="signal peptide" evidence="1">
    <location>
        <begin position="1"/>
        <end position="20"/>
    </location>
</feature>
<reference evidence="2 3" key="1">
    <citation type="submission" date="2015-05" db="EMBL/GenBank/DDBJ databases">
        <title>Distinctive expansion of gene families associated with plant cell wall degradation and secondary metabolism in the genomes of grapevine trunk pathogens.</title>
        <authorList>
            <person name="Lawrence D.P."/>
            <person name="Travadon R."/>
            <person name="Rolshausen P.E."/>
            <person name="Baumgartner K."/>
        </authorList>
    </citation>
    <scope>NUCLEOTIDE SEQUENCE [LARGE SCALE GENOMIC DNA]</scope>
    <source>
        <strain evidence="2">UCRPC4</strain>
    </source>
</reference>
<protein>
    <submittedName>
        <fullName evidence="2">Uncharacterized protein</fullName>
    </submittedName>
</protein>
<feature type="chain" id="PRO_5002543537" evidence="1">
    <location>
        <begin position="21"/>
        <end position="433"/>
    </location>
</feature>